<keyword evidence="4" id="KW-0274">FAD</keyword>
<dbReference type="PANTHER" id="PTHR11530:SF11">
    <property type="entry name" value="D-ASPARTATE OXIDASE"/>
    <property type="match status" value="1"/>
</dbReference>
<dbReference type="InterPro" id="IPR023209">
    <property type="entry name" value="DAO"/>
</dbReference>
<dbReference type="SUPFAM" id="SSF51971">
    <property type="entry name" value="Nucleotide-binding domain"/>
    <property type="match status" value="1"/>
</dbReference>
<evidence type="ECO:0000256" key="3">
    <source>
        <dbReference type="ARBA" id="ARBA00022630"/>
    </source>
</evidence>
<dbReference type="Gene3D" id="3.50.50.60">
    <property type="entry name" value="FAD/NAD(P)-binding domain"/>
    <property type="match status" value="2"/>
</dbReference>
<dbReference type="Pfam" id="PF07992">
    <property type="entry name" value="Pyr_redox_2"/>
    <property type="match status" value="1"/>
</dbReference>
<evidence type="ECO:0000313" key="8">
    <source>
        <dbReference type="EMBL" id="KAF5627597.1"/>
    </source>
</evidence>
<dbReference type="GO" id="GO:0003884">
    <property type="term" value="F:D-amino-acid oxidase activity"/>
    <property type="evidence" value="ECO:0007669"/>
    <property type="project" value="InterPro"/>
</dbReference>
<dbReference type="InterPro" id="IPR006076">
    <property type="entry name" value="FAD-dep_OxRdtase"/>
</dbReference>
<dbReference type="EMBL" id="JAAQRI010000208">
    <property type="protein sequence ID" value="KAF5627597.1"/>
    <property type="molecule type" value="Genomic_DNA"/>
</dbReference>
<evidence type="ECO:0000256" key="2">
    <source>
        <dbReference type="ARBA" id="ARBA00006730"/>
    </source>
</evidence>
<dbReference type="GO" id="GO:0005737">
    <property type="term" value="C:cytoplasm"/>
    <property type="evidence" value="ECO:0007669"/>
    <property type="project" value="TreeGrafter"/>
</dbReference>
<dbReference type="RefSeq" id="XP_037203734.1">
    <property type="nucleotide sequence ID" value="XM_037356092.1"/>
</dbReference>
<proteinExistence type="inferred from homology"/>
<dbReference type="AlphaFoldDB" id="A0A8H5R6D3"/>
<dbReference type="Gene3D" id="3.40.50.720">
    <property type="entry name" value="NAD(P)-binding Rossmann-like Domain"/>
    <property type="match status" value="1"/>
</dbReference>
<dbReference type="GO" id="GO:0019478">
    <property type="term" value="P:D-amino acid catabolic process"/>
    <property type="evidence" value="ECO:0007669"/>
    <property type="project" value="TreeGrafter"/>
</dbReference>
<keyword evidence="5" id="KW-0560">Oxidoreductase</keyword>
<dbReference type="Gene3D" id="3.30.9.10">
    <property type="entry name" value="D-Amino Acid Oxidase, subunit A, domain 2"/>
    <property type="match status" value="1"/>
</dbReference>
<dbReference type="PRINTS" id="PR00469">
    <property type="entry name" value="PNDRDTASEII"/>
</dbReference>
<dbReference type="SUPFAM" id="SSF54373">
    <property type="entry name" value="FAD-linked reductases, C-terminal domain"/>
    <property type="match status" value="1"/>
</dbReference>
<dbReference type="Pfam" id="PF01266">
    <property type="entry name" value="DAO"/>
    <property type="match status" value="1"/>
</dbReference>
<feature type="domain" description="FAD/NAD(P)-binding" evidence="7">
    <location>
        <begin position="4"/>
        <end position="306"/>
    </location>
</feature>
<dbReference type="SUPFAM" id="SSF51905">
    <property type="entry name" value="FAD/NAD(P)-binding domain"/>
    <property type="match status" value="1"/>
</dbReference>
<gene>
    <name evidence="8" type="ORF">FTJAE_9197</name>
</gene>
<organism evidence="8 9">
    <name type="scientific">Fusarium tjaetaba</name>
    <dbReference type="NCBI Taxonomy" id="1567544"/>
    <lineage>
        <taxon>Eukaryota</taxon>
        <taxon>Fungi</taxon>
        <taxon>Dikarya</taxon>
        <taxon>Ascomycota</taxon>
        <taxon>Pezizomycotina</taxon>
        <taxon>Sordariomycetes</taxon>
        <taxon>Hypocreomycetidae</taxon>
        <taxon>Hypocreales</taxon>
        <taxon>Nectriaceae</taxon>
        <taxon>Fusarium</taxon>
        <taxon>Fusarium fujikuroi species complex</taxon>
    </lineage>
</organism>
<evidence type="ECO:0000256" key="5">
    <source>
        <dbReference type="ARBA" id="ARBA00023002"/>
    </source>
</evidence>
<comment type="cofactor">
    <cofactor evidence="1">
        <name>FAD</name>
        <dbReference type="ChEBI" id="CHEBI:57692"/>
    </cofactor>
</comment>
<comment type="similarity">
    <text evidence="2">Belongs to the DAMOX/DASOX family.</text>
</comment>
<accession>A0A8H5R6D3</accession>
<sequence length="669" mass="72008">MTVDVLILGAGPAGLAAAGALGRTLRRVLILAEDEHPNRGSHPLHGVLACEGMNRVDFITQSQQQITSAYQNVRLESDIAKSVAAIGTPGKPAFEVRTASGAVHQTRRLILATGAVHELPTEISGFTSCWPDHIYQCLLCDGFERANGPHGVGVLAWPLSEHHVHLALRAKCFNTRVVVYTNGCDNDDQQREAEKLFAPLLSQFVTLQHARISRLEPLPVPEGPGVRLHLDSGNTECADFLVYKTLTRPGSADLATQLGLPIAEVPGHGTFITREEPTGSTNVPGVYVCGDAGSPIKGVAPAMAQGVCAADVIWGGLVEEDKYKYTRLLYLASLYFFTNLSMDIGIIGAGVIGLSIALVLSEAGHHVTVVARELPGDSSLLWASPWAGAGILPYPTNHGRDLQAATYRYFWSLAQTDPSSGVQRTPVREYFDDRGNDDSDIWYQSLVVDYQRLPGHLLGFTYLSTTVNPDLYLPWLQGRAITHGVRFIRQIVDSVAMARSVTGARVIINAPGLGALQLAPDPAVVAVRGQVLLLKSKDAAVAAQEMILFQGSQYTYCIPRMGTGGVILGGVSQAGDMRSTADPDARNDIIARVQRLAPDIVRSIDPGGVEIEDIVAFRPGREGGYRLDCDGRTIHAYGFGGLGYTYSYGVALKVCGIVNRLHEEEVDGY</sequence>
<feature type="domain" description="FAD dependent oxidoreductase" evidence="6">
    <location>
        <begin position="343"/>
        <end position="651"/>
    </location>
</feature>
<reference evidence="8 9" key="1">
    <citation type="submission" date="2020-05" db="EMBL/GenBank/DDBJ databases">
        <title>Identification and distribution of gene clusters putatively required for synthesis of sphingolipid metabolism inhibitors in phylogenetically diverse species of the filamentous fungus Fusarium.</title>
        <authorList>
            <person name="Kim H.-S."/>
            <person name="Busman M."/>
            <person name="Brown D.W."/>
            <person name="Divon H."/>
            <person name="Uhlig S."/>
            <person name="Proctor R.H."/>
        </authorList>
    </citation>
    <scope>NUCLEOTIDE SEQUENCE [LARGE SCALE GENOMIC DNA]</scope>
    <source>
        <strain evidence="8 9">NRRL 66243</strain>
    </source>
</reference>
<dbReference type="GeneID" id="59308362"/>
<evidence type="ECO:0000256" key="4">
    <source>
        <dbReference type="ARBA" id="ARBA00022827"/>
    </source>
</evidence>
<protein>
    <submittedName>
        <fullName evidence="8">Pyridine nucleotide-disulfide oxidoreductase class-II</fullName>
    </submittedName>
</protein>
<evidence type="ECO:0000313" key="9">
    <source>
        <dbReference type="Proteomes" id="UP000530670"/>
    </source>
</evidence>
<evidence type="ECO:0000259" key="7">
    <source>
        <dbReference type="Pfam" id="PF07992"/>
    </source>
</evidence>
<dbReference type="GO" id="GO:0071949">
    <property type="term" value="F:FAD binding"/>
    <property type="evidence" value="ECO:0007669"/>
    <property type="project" value="InterPro"/>
</dbReference>
<evidence type="ECO:0000256" key="1">
    <source>
        <dbReference type="ARBA" id="ARBA00001974"/>
    </source>
</evidence>
<comment type="caution">
    <text evidence="8">The sequence shown here is derived from an EMBL/GenBank/DDBJ whole genome shotgun (WGS) entry which is preliminary data.</text>
</comment>
<dbReference type="OrthoDB" id="10260355at2759"/>
<keyword evidence="9" id="KW-1185">Reference proteome</keyword>
<name>A0A8H5R6D3_9HYPO</name>
<evidence type="ECO:0000259" key="6">
    <source>
        <dbReference type="Pfam" id="PF01266"/>
    </source>
</evidence>
<dbReference type="Proteomes" id="UP000530670">
    <property type="component" value="Unassembled WGS sequence"/>
</dbReference>
<dbReference type="PRINTS" id="PR00368">
    <property type="entry name" value="FADPNR"/>
</dbReference>
<dbReference type="PANTHER" id="PTHR11530">
    <property type="entry name" value="D-AMINO ACID OXIDASE"/>
    <property type="match status" value="1"/>
</dbReference>
<dbReference type="InterPro" id="IPR023753">
    <property type="entry name" value="FAD/NAD-binding_dom"/>
</dbReference>
<keyword evidence="3" id="KW-0285">Flavoprotein</keyword>
<dbReference type="InterPro" id="IPR036188">
    <property type="entry name" value="FAD/NAD-bd_sf"/>
</dbReference>